<keyword evidence="14 19" id="KW-0238">DNA-binding</keyword>
<keyword evidence="11 19" id="KW-0067">ATP-binding</keyword>
<dbReference type="GO" id="GO:0003677">
    <property type="term" value="F:DNA binding"/>
    <property type="evidence" value="ECO:0007669"/>
    <property type="project" value="UniProtKB-UniRule"/>
</dbReference>
<comment type="cofactor">
    <cofactor evidence="1">
        <name>[4Fe-4S] cluster</name>
        <dbReference type="ChEBI" id="CHEBI:49883"/>
    </cofactor>
</comment>
<dbReference type="EMBL" id="UYRS01018396">
    <property type="protein sequence ID" value="VDK34599.1"/>
    <property type="molecule type" value="Genomic_DNA"/>
</dbReference>
<sequence>MATRSPAMPRGRKLLAIRSSKNDSLRQVSLMKFVRPTTLTTTSAEPGTSTSAGSPEPASPEPNSSIIFGTPEASAAPTKDLKSPTGDFVQPPPATRPRLSSSTRPYRKPRRSSFVTQRHILAVAKRVSEGRIDAISREGDYDGLNYAPIHQVNLGDSSSLITIAGQRARKMVRMAVSQASQSKTRQTKQVAGNVVEASTNRSVVIEEGTEAAPRLVKARQPLILESHELDVLDEVLNDGVSSSRSPERDPDQTELKAKAFSTPEVKKQPWYRCQVTEVTTNGHSKIVSAICLDARISPTVHLSGSWYDTPLQVGDIINLVPSSIGTKSTTTSSFSTWSLSDDPLPSDVTIPPLLVLYPEVLVSGTTVTAAARGCARRAVLQHFWDKDEAGSAVMSSDSDFATLTSLSEGGVMLVGSLVHRAFQQVVKQQMSGHPSTPQTALFHDLIKPSTILQLYAMGDSVEKLCESLKFFLPKINQWVERHCVVNSSSSCFPSDTVNKPVIKEVFDIEENIWCTKFGVKGKIDMTVVCSTNSQAPTFLVPLELKTGKPSFSFEHQGQVLLYLLMLADRHADRIANVANYGWLVYLRQMDQSDVSGLVKPQANSFRGLIQTRNHLAASLRNLTSQEALAKEEGAKVWELSLPPPLDRERVCSWCPYLFTCGMLRGQSTPPPSDASMRNLLESRVKHVETNYKSFLLHWIRLQLLEYASTNRVDKVLVQIVEAADIEEKENQVKSGSGIRGLVIQDSTKSRYEQEFSICLRRHDNGPISTQGLSVGDFVIVSSDNGRHVGLCLAAFTAFSTKLNTLTITADRLLPSWITRFRLDRYVSDKTTQINLSNLMKLMENSKLCSRLRQLIIDQMCPRFTRSLAKTTLLQIRRFLRPLNIYQRCAILSVLMSKDYTLIEGFPGSGKTETLAVLLRCLAVLGKNTLLISHTHSAVDNVLLRLLKNSEIKFVRLGAHEKINPLLHSHSLERQLSEEASKVSDKGDLNKTAAECARLVKFVDEVMARAAIVGCTALAAGVHEALERCQFDVVVVDEATQLLLPTTLGGLLKLNPDSGQFILVGDANQLPPLVHSNVAREGGFDTSLFALLSPVVQIYADTQAPEEIDSMGSCLVQLKAQYRMNSQILLLANTLFYNGRMQCASDEVANRTLKILKDVDKPNGWLARVLSSHLTDSVILLDTQDICNFANSPFDNNVNNREIEVVKQVFANLTKRGMEADEIGVIAPYRAQVDALRQCLHGKSSLSDGSGGDRCSLGLVEVSTADQFQGRDKSVIIVSFVDCLQSQPGHRNDKRRSFSSLLNERPRLNVALTRAKQKLILIGCGGTHSRSCEVSQQTPTVLEQMLTVLRQMSAVVPIPSTHAVC</sequence>
<comment type="catalytic activity">
    <reaction evidence="18 19">
        <text>ATP + H2O = ADP + phosphate + H(+)</text>
        <dbReference type="Rhea" id="RHEA:13065"/>
        <dbReference type="ChEBI" id="CHEBI:15377"/>
        <dbReference type="ChEBI" id="CHEBI:15378"/>
        <dbReference type="ChEBI" id="CHEBI:30616"/>
        <dbReference type="ChEBI" id="CHEBI:43474"/>
        <dbReference type="ChEBI" id="CHEBI:456216"/>
        <dbReference type="EC" id="3.6.4.12"/>
    </reaction>
</comment>
<evidence type="ECO:0000256" key="15">
    <source>
        <dbReference type="ARBA" id="ARBA00023204"/>
    </source>
</evidence>
<evidence type="ECO:0000313" key="25">
    <source>
        <dbReference type="Proteomes" id="UP000282613"/>
    </source>
</evidence>
<dbReference type="InterPro" id="IPR047187">
    <property type="entry name" value="SF1_C_Upf1"/>
</dbReference>
<organism evidence="26">
    <name type="scientific">Taenia asiatica</name>
    <name type="common">Asian tapeworm</name>
    <dbReference type="NCBI Taxonomy" id="60517"/>
    <lineage>
        <taxon>Eukaryota</taxon>
        <taxon>Metazoa</taxon>
        <taxon>Spiralia</taxon>
        <taxon>Lophotrochozoa</taxon>
        <taxon>Platyhelminthes</taxon>
        <taxon>Cestoda</taxon>
        <taxon>Eucestoda</taxon>
        <taxon>Cyclophyllidea</taxon>
        <taxon>Taeniidae</taxon>
        <taxon>Taenia</taxon>
    </lineage>
</organism>
<evidence type="ECO:0000256" key="4">
    <source>
        <dbReference type="ARBA" id="ARBA00022705"/>
    </source>
</evidence>
<dbReference type="STRING" id="60517.A0A158R8C5"/>
<keyword evidence="8 19" id="KW-0227">DNA damage</keyword>
<dbReference type="EC" id="3.6.4.12" evidence="19"/>
<dbReference type="GO" id="GO:0017116">
    <property type="term" value="F:single-stranded DNA helicase activity"/>
    <property type="evidence" value="ECO:0007669"/>
    <property type="project" value="UniProtKB-UniRule"/>
</dbReference>
<keyword evidence="3 19" id="KW-0004">4Fe-4S</keyword>
<dbReference type="Pfam" id="PF13087">
    <property type="entry name" value="AAA_12"/>
    <property type="match status" value="1"/>
</dbReference>
<feature type="domain" description="DNA2/NAM7 helicase-like C-terminal" evidence="23">
    <location>
        <begin position="1112"/>
        <end position="1323"/>
    </location>
</feature>
<dbReference type="EC" id="3.1.-.-" evidence="19"/>
<feature type="region of interest" description="Disordered" evidence="20">
    <location>
        <begin position="1"/>
        <end position="113"/>
    </location>
</feature>
<feature type="domain" description="DNA2/NAM7 helicase helicase" evidence="22">
    <location>
        <begin position="882"/>
        <end position="983"/>
    </location>
</feature>
<dbReference type="GO" id="GO:0017108">
    <property type="term" value="F:5'-flap endonuclease activity"/>
    <property type="evidence" value="ECO:0007669"/>
    <property type="project" value="UniProtKB-UniRule"/>
</dbReference>
<dbReference type="Gene3D" id="3.90.320.10">
    <property type="match status" value="1"/>
</dbReference>
<dbReference type="GO" id="GO:0005634">
    <property type="term" value="C:nucleus"/>
    <property type="evidence" value="ECO:0007669"/>
    <property type="project" value="UniProtKB-SubCell"/>
</dbReference>
<dbReference type="InterPro" id="IPR041677">
    <property type="entry name" value="DNA2/NAM7_AAA_11"/>
</dbReference>
<comment type="function">
    <text evidence="19">Key enzyme involved in DNA replication and DNA repair. Involved in Okazaki fragments processing by cleaving long flaps that escape FEN1: flaps that are longer than 27 nucleotides are coated by replication protein A complex (RPA), leading to recruit DNA2 which cleaves the flap until it is too short to bind RPA and becomes a substrate for FEN1. Also involved in 5'-end resection of DNA during double-strand break (DSB) repair by mediating the cleavage of 5'-ssDNA.</text>
</comment>
<dbReference type="InterPro" id="IPR027417">
    <property type="entry name" value="P-loop_NTPase"/>
</dbReference>
<evidence type="ECO:0000256" key="14">
    <source>
        <dbReference type="ARBA" id="ARBA00023125"/>
    </source>
</evidence>
<evidence type="ECO:0000256" key="10">
    <source>
        <dbReference type="ARBA" id="ARBA00022806"/>
    </source>
</evidence>
<dbReference type="CDD" id="cd18808">
    <property type="entry name" value="SF1_C_Upf1"/>
    <property type="match status" value="1"/>
</dbReference>
<dbReference type="InterPro" id="IPR045055">
    <property type="entry name" value="DNA2/NAM7-like"/>
</dbReference>
<evidence type="ECO:0000256" key="12">
    <source>
        <dbReference type="ARBA" id="ARBA00023004"/>
    </source>
</evidence>
<evidence type="ECO:0000256" key="16">
    <source>
        <dbReference type="ARBA" id="ARBA00023242"/>
    </source>
</evidence>
<keyword evidence="17 19" id="KW-0511">Multifunctional enzyme</keyword>
<evidence type="ECO:0000256" key="1">
    <source>
        <dbReference type="ARBA" id="ARBA00001966"/>
    </source>
</evidence>
<evidence type="ECO:0000256" key="9">
    <source>
        <dbReference type="ARBA" id="ARBA00022801"/>
    </source>
</evidence>
<feature type="region of interest" description="Disordered" evidence="20">
    <location>
        <begin position="238"/>
        <end position="261"/>
    </location>
</feature>
<dbReference type="GO" id="GO:0046872">
    <property type="term" value="F:metal ion binding"/>
    <property type="evidence" value="ECO:0007669"/>
    <property type="project" value="UniProtKB-UniRule"/>
</dbReference>
<keyword evidence="6 19" id="KW-0479">Metal-binding</keyword>
<dbReference type="InterPro" id="IPR041679">
    <property type="entry name" value="DNA2/NAM7-like_C"/>
</dbReference>
<evidence type="ECO:0000256" key="19">
    <source>
        <dbReference type="RuleBase" id="RU367041"/>
    </source>
</evidence>
<dbReference type="PANTHER" id="PTHR10887:SF433">
    <property type="entry name" value="DNA REPLICATION ATP-DEPENDENT HELICASE_NUCLEASE DNA2"/>
    <property type="match status" value="1"/>
</dbReference>
<dbReference type="GO" id="GO:0033567">
    <property type="term" value="P:DNA replication, Okazaki fragment processing"/>
    <property type="evidence" value="ECO:0007669"/>
    <property type="project" value="UniProtKB-UniRule"/>
</dbReference>
<evidence type="ECO:0000259" key="22">
    <source>
        <dbReference type="Pfam" id="PF13086"/>
    </source>
</evidence>
<proteinExistence type="inferred from homology"/>
<keyword evidence="16 19" id="KW-0539">Nucleus</keyword>
<protein>
    <recommendedName>
        <fullName evidence="19">DNA replication ATP-dependent helicase/nuclease</fullName>
        <ecNumber evidence="19">3.1.-.-</ecNumber>
        <ecNumber evidence="19">3.6.4.12</ecNumber>
    </recommendedName>
</protein>
<dbReference type="InterPro" id="IPR011604">
    <property type="entry name" value="PDDEXK-like_dom_sf"/>
</dbReference>
<feature type="compositionally biased region" description="Basic and acidic residues" evidence="20">
    <location>
        <begin position="245"/>
        <end position="257"/>
    </location>
</feature>
<feature type="compositionally biased region" description="Low complexity" evidence="20">
    <location>
        <begin position="48"/>
        <end position="65"/>
    </location>
</feature>
<keyword evidence="25" id="KW-1185">Reference proteome</keyword>
<feature type="compositionally biased region" description="Polar residues" evidence="20">
    <location>
        <begin position="37"/>
        <end position="47"/>
    </location>
</feature>
<dbReference type="GO" id="GO:0005694">
    <property type="term" value="C:chromosome"/>
    <property type="evidence" value="ECO:0007669"/>
    <property type="project" value="UniProtKB-SubCell"/>
</dbReference>
<name>A0A158R8C5_TAEAS</name>
<dbReference type="Gene3D" id="3.40.50.300">
    <property type="entry name" value="P-loop containing nucleotide triphosphate hydrolases"/>
    <property type="match status" value="2"/>
</dbReference>
<dbReference type="Proteomes" id="UP000282613">
    <property type="component" value="Unassembled WGS sequence"/>
</dbReference>
<keyword evidence="10 19" id="KW-0347">Helicase</keyword>
<evidence type="ECO:0000256" key="17">
    <source>
        <dbReference type="ARBA" id="ARBA00023268"/>
    </source>
</evidence>
<evidence type="ECO:0000256" key="18">
    <source>
        <dbReference type="ARBA" id="ARBA00047995"/>
    </source>
</evidence>
<dbReference type="PANTHER" id="PTHR10887">
    <property type="entry name" value="DNA2/NAM7 HELICASE FAMILY"/>
    <property type="match status" value="1"/>
</dbReference>
<dbReference type="OrthoDB" id="306218at2759"/>
<dbReference type="GO" id="GO:0005524">
    <property type="term" value="F:ATP binding"/>
    <property type="evidence" value="ECO:0007669"/>
    <property type="project" value="UniProtKB-UniRule"/>
</dbReference>
<dbReference type="GO" id="GO:0006281">
    <property type="term" value="P:DNA repair"/>
    <property type="evidence" value="ECO:0007669"/>
    <property type="project" value="UniProtKB-KW"/>
</dbReference>
<evidence type="ECO:0000256" key="5">
    <source>
        <dbReference type="ARBA" id="ARBA00022722"/>
    </source>
</evidence>
<keyword evidence="13 19" id="KW-0411">Iron-sulfur</keyword>
<dbReference type="GO" id="GO:0051539">
    <property type="term" value="F:4 iron, 4 sulfur cluster binding"/>
    <property type="evidence" value="ECO:0007669"/>
    <property type="project" value="UniProtKB-UniRule"/>
</dbReference>
<accession>A0A158R8C5</accession>
<reference evidence="24 25" key="2">
    <citation type="submission" date="2018-11" db="EMBL/GenBank/DDBJ databases">
        <authorList>
            <consortium name="Pathogen Informatics"/>
        </authorList>
    </citation>
    <scope>NUCLEOTIDE SEQUENCE [LARGE SCALE GENOMIC DNA]</scope>
</reference>
<keyword evidence="15 19" id="KW-0234">DNA repair</keyword>
<comment type="similarity">
    <text evidence="2 19">Belongs to the DNA2/NAM7 helicase family.</text>
</comment>
<evidence type="ECO:0000256" key="13">
    <source>
        <dbReference type="ARBA" id="ARBA00023014"/>
    </source>
</evidence>
<evidence type="ECO:0000256" key="20">
    <source>
        <dbReference type="SAM" id="MobiDB-lite"/>
    </source>
</evidence>
<keyword evidence="19" id="KW-0158">Chromosome</keyword>
<evidence type="ECO:0000256" key="3">
    <source>
        <dbReference type="ARBA" id="ARBA00022485"/>
    </source>
</evidence>
<evidence type="ECO:0000256" key="11">
    <source>
        <dbReference type="ARBA" id="ARBA00022840"/>
    </source>
</evidence>
<keyword evidence="7 19" id="KW-0547">Nucleotide-binding</keyword>
<gene>
    <name evidence="24" type="ORF">TASK_LOCUS5155</name>
</gene>
<keyword evidence="4 19" id="KW-0235">DNA replication</keyword>
<evidence type="ECO:0000256" key="6">
    <source>
        <dbReference type="ARBA" id="ARBA00022723"/>
    </source>
</evidence>
<evidence type="ECO:0000313" key="24">
    <source>
        <dbReference type="EMBL" id="VDK34599.1"/>
    </source>
</evidence>
<evidence type="ECO:0000259" key="21">
    <source>
        <dbReference type="Pfam" id="PF08696"/>
    </source>
</evidence>
<feature type="domain" description="DNA replication factor Dna2 N-terminal" evidence="21">
    <location>
        <begin position="299"/>
        <end position="527"/>
    </location>
</feature>
<dbReference type="GO" id="GO:0005737">
    <property type="term" value="C:cytoplasm"/>
    <property type="evidence" value="ECO:0007669"/>
    <property type="project" value="TreeGrafter"/>
</dbReference>
<dbReference type="GO" id="GO:0071932">
    <property type="term" value="P:replication fork reversal"/>
    <property type="evidence" value="ECO:0007669"/>
    <property type="project" value="TreeGrafter"/>
</dbReference>
<dbReference type="InterPro" id="IPR014808">
    <property type="entry name" value="DNA_replication_fac_Dna2_N"/>
</dbReference>
<evidence type="ECO:0000313" key="26">
    <source>
        <dbReference type="WBParaSite" id="TASK_0000515401-mRNA-1"/>
    </source>
</evidence>
<dbReference type="Pfam" id="PF08696">
    <property type="entry name" value="Dna2"/>
    <property type="match status" value="1"/>
</dbReference>
<dbReference type="SUPFAM" id="SSF52540">
    <property type="entry name" value="P-loop containing nucleoside triphosphate hydrolases"/>
    <property type="match status" value="1"/>
</dbReference>
<keyword evidence="9 19" id="KW-0378">Hydrolase</keyword>
<keyword evidence="12 19" id="KW-0408">Iron</keyword>
<dbReference type="Pfam" id="PF13086">
    <property type="entry name" value="AAA_11"/>
    <property type="match status" value="2"/>
</dbReference>
<evidence type="ECO:0000256" key="7">
    <source>
        <dbReference type="ARBA" id="ARBA00022741"/>
    </source>
</evidence>
<keyword evidence="5 19" id="KW-0540">Nuclease</keyword>
<dbReference type="WBParaSite" id="TASK_0000515401-mRNA-1">
    <property type="protein sequence ID" value="TASK_0000515401-mRNA-1"/>
    <property type="gene ID" value="TASK_0000515401"/>
</dbReference>
<evidence type="ECO:0000256" key="2">
    <source>
        <dbReference type="ARBA" id="ARBA00007913"/>
    </source>
</evidence>
<reference evidence="26" key="1">
    <citation type="submission" date="2016-04" db="UniProtKB">
        <authorList>
            <consortium name="WormBaseParasite"/>
        </authorList>
    </citation>
    <scope>IDENTIFICATION</scope>
</reference>
<evidence type="ECO:0000259" key="23">
    <source>
        <dbReference type="Pfam" id="PF13087"/>
    </source>
</evidence>
<evidence type="ECO:0000256" key="8">
    <source>
        <dbReference type="ARBA" id="ARBA00022763"/>
    </source>
</evidence>
<feature type="domain" description="DNA2/NAM7 helicase helicase" evidence="22">
    <location>
        <begin position="1002"/>
        <end position="1075"/>
    </location>
</feature>
<comment type="subcellular location">
    <subcellularLocation>
        <location evidence="19">Nucleus</location>
    </subcellularLocation>
    <subcellularLocation>
        <location evidence="19">Chromosome</location>
    </subcellularLocation>
</comment>